<dbReference type="PANTHER" id="PTHR34861">
    <property type="match status" value="1"/>
</dbReference>
<dbReference type="PANTHER" id="PTHR34861:SF11">
    <property type="entry name" value="CYCLASE"/>
    <property type="match status" value="1"/>
</dbReference>
<evidence type="ECO:0000313" key="3">
    <source>
        <dbReference type="Proteomes" id="UP001565368"/>
    </source>
</evidence>
<dbReference type="RefSeq" id="XP_069207188.1">
    <property type="nucleotide sequence ID" value="XM_069355117.1"/>
</dbReference>
<dbReference type="Proteomes" id="UP001565368">
    <property type="component" value="Unassembled WGS sequence"/>
</dbReference>
<dbReference type="InterPro" id="IPR037175">
    <property type="entry name" value="KFase_sf"/>
</dbReference>
<dbReference type="GeneID" id="95987704"/>
<evidence type="ECO:0000313" key="2">
    <source>
        <dbReference type="EMBL" id="KAL1407244.1"/>
    </source>
</evidence>
<reference evidence="2 3" key="1">
    <citation type="submission" date="2023-08" db="EMBL/GenBank/DDBJ databases">
        <title>Annotated Genome Sequence of Vanrija albida AlHP1.</title>
        <authorList>
            <person name="Herzog R."/>
        </authorList>
    </citation>
    <scope>NUCLEOTIDE SEQUENCE [LARGE SCALE GENOMIC DNA]</scope>
    <source>
        <strain evidence="2 3">AlHP1</strain>
    </source>
</reference>
<protein>
    <recommendedName>
        <fullName evidence="4">Cyclase</fullName>
    </recommendedName>
</protein>
<organism evidence="2 3">
    <name type="scientific">Vanrija albida</name>
    <dbReference type="NCBI Taxonomy" id="181172"/>
    <lineage>
        <taxon>Eukaryota</taxon>
        <taxon>Fungi</taxon>
        <taxon>Dikarya</taxon>
        <taxon>Basidiomycota</taxon>
        <taxon>Agaricomycotina</taxon>
        <taxon>Tremellomycetes</taxon>
        <taxon>Trichosporonales</taxon>
        <taxon>Trichosporonaceae</taxon>
        <taxon>Vanrija</taxon>
    </lineage>
</organism>
<name>A0ABR3PXS1_9TREE</name>
<dbReference type="Gene3D" id="3.50.30.50">
    <property type="entry name" value="Putative cyclase"/>
    <property type="match status" value="1"/>
</dbReference>
<dbReference type="EMBL" id="JBBXJM010000005">
    <property type="protein sequence ID" value="KAL1407244.1"/>
    <property type="molecule type" value="Genomic_DNA"/>
</dbReference>
<dbReference type="InterPro" id="IPR007325">
    <property type="entry name" value="KFase/CYL"/>
</dbReference>
<dbReference type="SUPFAM" id="SSF102198">
    <property type="entry name" value="Putative cyclase"/>
    <property type="match status" value="1"/>
</dbReference>
<gene>
    <name evidence="2" type="ORF">Q8F55_006661</name>
</gene>
<keyword evidence="3" id="KW-1185">Reference proteome</keyword>
<evidence type="ECO:0000256" key="1">
    <source>
        <dbReference type="ARBA" id="ARBA00007865"/>
    </source>
</evidence>
<accession>A0ABR3PXS1</accession>
<dbReference type="Pfam" id="PF04199">
    <property type="entry name" value="Cyclase"/>
    <property type="match status" value="1"/>
</dbReference>
<comment type="similarity">
    <text evidence="1">Belongs to the Cyclase 1 superfamily.</text>
</comment>
<sequence length="344" mass="38201">MARPTPPPFDDLPLQRPGPPYNAWGLWGADDELGRLNLITPEVVKAARDEIKEGIVINLKWVITLTPLTHQHAPRQHPAQPRPPAARAHDVSAVAAFPADPSIPKGYANDDHLSFNTQCSTQWDGFRHYPYQDYPEKGQTVHYGGMTSAEGSSKDVKRLGVDNYTRKPISSRAHLLDIDRHIRLNGLPPLELFDNTTPIPVSLLQACADAQGIEFRTGDILLVHTGWTKAWYALDEAGREAMPLRSHRACTGVAQGEDMLRWHWERGIAAVASDVSAYEAWPPKRPALHEVFLSGWGLPIGETFDLRELAAECERLQRWTFFFASVALYVPGGIASPANAQAFL</sequence>
<evidence type="ECO:0008006" key="4">
    <source>
        <dbReference type="Google" id="ProtNLM"/>
    </source>
</evidence>
<comment type="caution">
    <text evidence="2">The sequence shown here is derived from an EMBL/GenBank/DDBJ whole genome shotgun (WGS) entry which is preliminary data.</text>
</comment>
<proteinExistence type="inferred from homology"/>